<gene>
    <name evidence="1" type="ORF">SAMN05444394_2743</name>
</gene>
<sequence length="263" mass="30452">MAQNADSKFYFGFDASYWQRSLRQSDPLAVQRNMLGSIRPMVGFKLQNDWSIGILSNFSSYQSQVSPIEFSYPIYGEPDENEYYPIIGSRNVYQEASMKNNLRGYGLFLKKFISLGKKTSLNFNLYGMKESGKDGNIVLAPDFGFYFPCPNCNYEESLNDYCSTCLSIAYYRMEIPMKETNWRVGMDLAFAYQWKPWISMEIRANLLEYRKQILKDKREVNPTIDFAYDPFYGASTQYFGNHTDFGSAVARDGVRFGLIFSPF</sequence>
<dbReference type="AlphaFoldDB" id="A0A1N6FUW8"/>
<dbReference type="STRING" id="226505.SAMN05444394_2743"/>
<dbReference type="Proteomes" id="UP000185221">
    <property type="component" value="Unassembled WGS sequence"/>
</dbReference>
<reference evidence="2" key="1">
    <citation type="submission" date="2016-11" db="EMBL/GenBank/DDBJ databases">
        <authorList>
            <person name="Varghese N."/>
            <person name="Submissions S."/>
        </authorList>
    </citation>
    <scope>NUCLEOTIDE SEQUENCE [LARGE SCALE GENOMIC DNA]</scope>
    <source>
        <strain evidence="2">DSM 15292</strain>
    </source>
</reference>
<protein>
    <submittedName>
        <fullName evidence="1">Uncharacterized protein</fullName>
    </submittedName>
</protein>
<evidence type="ECO:0000313" key="2">
    <source>
        <dbReference type="Proteomes" id="UP000185221"/>
    </source>
</evidence>
<keyword evidence="2" id="KW-1185">Reference proteome</keyword>
<organism evidence="1 2">
    <name type="scientific">Algoriphagus halophilus</name>
    <dbReference type="NCBI Taxonomy" id="226505"/>
    <lineage>
        <taxon>Bacteria</taxon>
        <taxon>Pseudomonadati</taxon>
        <taxon>Bacteroidota</taxon>
        <taxon>Cytophagia</taxon>
        <taxon>Cytophagales</taxon>
        <taxon>Cyclobacteriaceae</taxon>
        <taxon>Algoriphagus</taxon>
    </lineage>
</organism>
<dbReference type="EMBL" id="FSRC01000002">
    <property type="protein sequence ID" value="SIN99010.1"/>
    <property type="molecule type" value="Genomic_DNA"/>
</dbReference>
<evidence type="ECO:0000313" key="1">
    <source>
        <dbReference type="EMBL" id="SIN99010.1"/>
    </source>
</evidence>
<accession>A0A1N6FUW8</accession>
<proteinExistence type="predicted"/>
<name>A0A1N6FUW8_9BACT</name>